<evidence type="ECO:0008006" key="4">
    <source>
        <dbReference type="Google" id="ProtNLM"/>
    </source>
</evidence>
<dbReference type="AlphaFoldDB" id="A0A084FY97"/>
<comment type="caution">
    <text evidence="2">The sequence shown here is derived from an EMBL/GenBank/DDBJ whole genome shotgun (WGS) entry which is preliminary data.</text>
</comment>
<dbReference type="Proteomes" id="UP000028545">
    <property type="component" value="Unassembled WGS sequence"/>
</dbReference>
<protein>
    <recommendedName>
        <fullName evidence="4">Secreted protein</fullName>
    </recommendedName>
</protein>
<accession>A0A084FY97</accession>
<sequence>MQLITLVAILAPVLGTVHAGCYSGGESWGSEKGKATSAAVQVCDTTVAGDFTGGQLKSACRQLTDTKRVEFVVQWKGSGNAFISDDECVLRLTNEIGGCSNGGESDIGQWFFRSDPNAGTC</sequence>
<evidence type="ECO:0000256" key="1">
    <source>
        <dbReference type="SAM" id="SignalP"/>
    </source>
</evidence>
<dbReference type="HOGENOM" id="CLU_150815_0_0_1"/>
<keyword evidence="3" id="KW-1185">Reference proteome</keyword>
<name>A0A084FY97_PSEDA</name>
<gene>
    <name evidence="2" type="ORF">SAPIO_CDS9065</name>
</gene>
<proteinExistence type="predicted"/>
<dbReference type="RefSeq" id="XP_016639858.1">
    <property type="nucleotide sequence ID" value="XM_016790555.1"/>
</dbReference>
<dbReference type="KEGG" id="sapo:SAPIO_CDS9065"/>
<reference evidence="2 3" key="1">
    <citation type="journal article" date="2014" name="Genome Announc.">
        <title>Draft genome sequence of the pathogenic fungus Scedosporium apiospermum.</title>
        <authorList>
            <person name="Vandeputte P."/>
            <person name="Ghamrawi S."/>
            <person name="Rechenmann M."/>
            <person name="Iltis A."/>
            <person name="Giraud S."/>
            <person name="Fleury M."/>
            <person name="Thornton C."/>
            <person name="Delhaes L."/>
            <person name="Meyer W."/>
            <person name="Papon N."/>
            <person name="Bouchara J.P."/>
        </authorList>
    </citation>
    <scope>NUCLEOTIDE SEQUENCE [LARGE SCALE GENOMIC DNA]</scope>
    <source>
        <strain evidence="2 3">IHEM 14462</strain>
    </source>
</reference>
<dbReference type="VEuPathDB" id="FungiDB:SAPIO_CDS9065"/>
<feature type="signal peptide" evidence="1">
    <location>
        <begin position="1"/>
        <end position="19"/>
    </location>
</feature>
<feature type="chain" id="PRO_5001774981" description="Secreted protein" evidence="1">
    <location>
        <begin position="20"/>
        <end position="121"/>
    </location>
</feature>
<dbReference type="OMA" id="GDEINGC"/>
<dbReference type="OrthoDB" id="4825549at2759"/>
<evidence type="ECO:0000313" key="2">
    <source>
        <dbReference type="EMBL" id="KEZ40059.1"/>
    </source>
</evidence>
<dbReference type="GeneID" id="27728137"/>
<organism evidence="2 3">
    <name type="scientific">Pseudallescheria apiosperma</name>
    <name type="common">Scedosporium apiospermum</name>
    <dbReference type="NCBI Taxonomy" id="563466"/>
    <lineage>
        <taxon>Eukaryota</taxon>
        <taxon>Fungi</taxon>
        <taxon>Dikarya</taxon>
        <taxon>Ascomycota</taxon>
        <taxon>Pezizomycotina</taxon>
        <taxon>Sordariomycetes</taxon>
        <taxon>Hypocreomycetidae</taxon>
        <taxon>Microascales</taxon>
        <taxon>Microascaceae</taxon>
        <taxon>Scedosporium</taxon>
    </lineage>
</organism>
<dbReference type="EMBL" id="JOWA01000132">
    <property type="protein sequence ID" value="KEZ40059.1"/>
    <property type="molecule type" value="Genomic_DNA"/>
</dbReference>
<keyword evidence="1" id="KW-0732">Signal</keyword>
<evidence type="ECO:0000313" key="3">
    <source>
        <dbReference type="Proteomes" id="UP000028545"/>
    </source>
</evidence>